<reference evidence="7" key="1">
    <citation type="submission" date="2021-12" db="EMBL/GenBank/DDBJ databases">
        <authorList>
            <person name="Zaccaron A."/>
            <person name="Stergiopoulos I."/>
        </authorList>
    </citation>
    <scope>NUCLEOTIDE SEQUENCE</scope>
    <source>
        <strain evidence="7">Race5_Kim</strain>
    </source>
</reference>
<evidence type="ECO:0000256" key="6">
    <source>
        <dbReference type="SAM" id="SignalP"/>
    </source>
</evidence>
<dbReference type="GO" id="GO:0004553">
    <property type="term" value="F:hydrolase activity, hydrolyzing O-glycosyl compounds"/>
    <property type="evidence" value="ECO:0007669"/>
    <property type="project" value="InterPro"/>
</dbReference>
<feature type="chain" id="PRO_5040474141" description="Glycoside hydrolase family 43 protein" evidence="6">
    <location>
        <begin position="24"/>
        <end position="350"/>
    </location>
</feature>
<dbReference type="AlphaFoldDB" id="A0A9Q8PEZ4"/>
<keyword evidence="2 5" id="KW-0378">Hydrolase</keyword>
<dbReference type="SUPFAM" id="SSF75005">
    <property type="entry name" value="Arabinanase/levansucrase/invertase"/>
    <property type="match status" value="1"/>
</dbReference>
<organism evidence="7 8">
    <name type="scientific">Passalora fulva</name>
    <name type="common">Tomato leaf mold</name>
    <name type="synonym">Cladosporium fulvum</name>
    <dbReference type="NCBI Taxonomy" id="5499"/>
    <lineage>
        <taxon>Eukaryota</taxon>
        <taxon>Fungi</taxon>
        <taxon>Dikarya</taxon>
        <taxon>Ascomycota</taxon>
        <taxon>Pezizomycotina</taxon>
        <taxon>Dothideomycetes</taxon>
        <taxon>Dothideomycetidae</taxon>
        <taxon>Mycosphaerellales</taxon>
        <taxon>Mycosphaerellaceae</taxon>
        <taxon>Fulvia</taxon>
    </lineage>
</organism>
<evidence type="ECO:0000313" key="8">
    <source>
        <dbReference type="Proteomes" id="UP000756132"/>
    </source>
</evidence>
<protein>
    <recommendedName>
        <fullName evidence="9">Glycoside hydrolase family 43 protein</fullName>
    </recommendedName>
</protein>
<evidence type="ECO:0000256" key="5">
    <source>
        <dbReference type="RuleBase" id="RU361187"/>
    </source>
</evidence>
<evidence type="ECO:0000256" key="1">
    <source>
        <dbReference type="ARBA" id="ARBA00009865"/>
    </source>
</evidence>
<gene>
    <name evidence="7" type="ORF">CLAFUR5_11176</name>
</gene>
<sequence>MFSQLTISAIALSLLALSSCTNAGVIDKRQIAQPIMNGINFPDPSVIRVTSGWHLFSTNAWSTPSNGSVPAPQVQPAGSKLIHVQRAFTSDWKTFTYLPGVDALPSLPSWAIAVNPRVWAPDVVRLDDGTFVMYYSVAMKNFPRKHCLSYATAKTITEPFVDNSTAPFICPDPMTQGGAIDVAGYTDETRTGSRYIVYKVDGNAIGHGGNCGNTVAPIVPTPIMLQQVGPDGVTLIGSPVQILTNIPSDGPYVEAPALTYMNGRYVLFFSSKCYTTPGYDVQYAIADRITGPYVRSGTLFATGVQGMVAPGSMDVAINGERAIWHGNFGGGRAAYVASLKLENGVVTATF</sequence>
<evidence type="ECO:0000256" key="2">
    <source>
        <dbReference type="ARBA" id="ARBA00022801"/>
    </source>
</evidence>
<reference evidence="7" key="2">
    <citation type="journal article" date="2022" name="Microb. Genom.">
        <title>A chromosome-scale genome assembly of the tomato pathogen Cladosporium fulvum reveals a compartmentalized genome architecture and the presence of a dispensable chromosome.</title>
        <authorList>
            <person name="Zaccaron A.Z."/>
            <person name="Chen L.H."/>
            <person name="Samaras A."/>
            <person name="Stergiopoulos I."/>
        </authorList>
    </citation>
    <scope>NUCLEOTIDE SEQUENCE</scope>
    <source>
        <strain evidence="7">Race5_Kim</strain>
    </source>
</reference>
<evidence type="ECO:0000256" key="3">
    <source>
        <dbReference type="ARBA" id="ARBA00023295"/>
    </source>
</evidence>
<dbReference type="KEGG" id="ffu:CLAFUR5_11176"/>
<evidence type="ECO:0000256" key="4">
    <source>
        <dbReference type="PIRSR" id="PIRSR606710-2"/>
    </source>
</evidence>
<keyword evidence="6" id="KW-0732">Signal</keyword>
<accession>A0A9Q8PEZ4</accession>
<comment type="similarity">
    <text evidence="1 5">Belongs to the glycosyl hydrolase 43 family.</text>
</comment>
<keyword evidence="8" id="KW-1185">Reference proteome</keyword>
<dbReference type="InterPro" id="IPR006710">
    <property type="entry name" value="Glyco_hydro_43"/>
</dbReference>
<dbReference type="EMBL" id="CP090170">
    <property type="protein sequence ID" value="UJO21238.1"/>
    <property type="molecule type" value="Genomic_DNA"/>
</dbReference>
<dbReference type="PANTHER" id="PTHR42812">
    <property type="entry name" value="BETA-XYLOSIDASE"/>
    <property type="match status" value="1"/>
</dbReference>
<dbReference type="RefSeq" id="XP_047765604.1">
    <property type="nucleotide sequence ID" value="XM_047910324.1"/>
</dbReference>
<feature type="signal peptide" evidence="6">
    <location>
        <begin position="1"/>
        <end position="23"/>
    </location>
</feature>
<dbReference type="OrthoDB" id="3879658at2759"/>
<dbReference type="GO" id="GO:0005975">
    <property type="term" value="P:carbohydrate metabolic process"/>
    <property type="evidence" value="ECO:0007669"/>
    <property type="project" value="InterPro"/>
</dbReference>
<dbReference type="Gene3D" id="2.115.10.20">
    <property type="entry name" value="Glycosyl hydrolase domain, family 43"/>
    <property type="match status" value="1"/>
</dbReference>
<dbReference type="OMA" id="LFHANCP"/>
<dbReference type="GeneID" id="71991054"/>
<dbReference type="InterPro" id="IPR051795">
    <property type="entry name" value="Glycosyl_Hydrlase_43"/>
</dbReference>
<keyword evidence="3 5" id="KW-0326">Glycosidase</keyword>
<name>A0A9Q8PEZ4_PASFU</name>
<evidence type="ECO:0000313" key="7">
    <source>
        <dbReference type="EMBL" id="UJO21238.1"/>
    </source>
</evidence>
<dbReference type="CDD" id="cd08999">
    <property type="entry name" value="GH43_ABN-like"/>
    <property type="match status" value="1"/>
</dbReference>
<feature type="site" description="Important for catalytic activity, responsible for pKa modulation of the active site Glu and correct orientation of both the proton donor and substrate" evidence="4">
    <location>
        <position position="181"/>
    </location>
</feature>
<dbReference type="InterPro" id="IPR023296">
    <property type="entry name" value="Glyco_hydro_beta-prop_sf"/>
</dbReference>
<evidence type="ECO:0008006" key="9">
    <source>
        <dbReference type="Google" id="ProtNLM"/>
    </source>
</evidence>
<dbReference type="PANTHER" id="PTHR42812:SF5">
    <property type="entry name" value="ENDO-ARABINASE"/>
    <property type="match status" value="1"/>
</dbReference>
<proteinExistence type="inferred from homology"/>
<dbReference type="Pfam" id="PF04616">
    <property type="entry name" value="Glyco_hydro_43"/>
    <property type="match status" value="1"/>
</dbReference>
<dbReference type="Proteomes" id="UP000756132">
    <property type="component" value="Chromosome 8"/>
</dbReference>